<evidence type="ECO:0000259" key="1">
    <source>
        <dbReference type="Pfam" id="PF01850"/>
    </source>
</evidence>
<dbReference type="Gene3D" id="3.40.50.1010">
    <property type="entry name" value="5'-nuclease"/>
    <property type="match status" value="1"/>
</dbReference>
<dbReference type="Proteomes" id="UP000265509">
    <property type="component" value="Unassembled WGS sequence"/>
</dbReference>
<evidence type="ECO:0000313" key="3">
    <source>
        <dbReference type="Proteomes" id="UP000265509"/>
    </source>
</evidence>
<dbReference type="CDD" id="cd09854">
    <property type="entry name" value="PIN_VapC-like"/>
    <property type="match status" value="1"/>
</dbReference>
<dbReference type="EMBL" id="QRAN01000049">
    <property type="protein sequence ID" value="RLQ20157.1"/>
    <property type="molecule type" value="Genomic_DNA"/>
</dbReference>
<dbReference type="Pfam" id="PF01850">
    <property type="entry name" value="PIN"/>
    <property type="match status" value="1"/>
</dbReference>
<dbReference type="InterPro" id="IPR002716">
    <property type="entry name" value="PIN_dom"/>
</dbReference>
<keyword evidence="3" id="KW-1185">Reference proteome</keyword>
<accession>A0A3L7DR80</accession>
<reference evidence="2 3" key="1">
    <citation type="submission" date="2018-07" db="EMBL/GenBank/DDBJ databases">
        <title>Halioglobus sp. genome submission.</title>
        <authorList>
            <person name="Ye M.-Q."/>
            <person name="Du Z.-J."/>
        </authorList>
    </citation>
    <scope>NUCLEOTIDE SEQUENCE [LARGE SCALE GENOMIC DNA]</scope>
    <source>
        <strain evidence="2 3">U0301</strain>
    </source>
</reference>
<feature type="domain" description="PIN" evidence="1">
    <location>
        <begin position="2"/>
        <end position="112"/>
    </location>
</feature>
<dbReference type="SUPFAM" id="SSF88723">
    <property type="entry name" value="PIN domain-like"/>
    <property type="match status" value="1"/>
</dbReference>
<sequence length="120" mass="13194">MILVDTSVWIDHLRSGDKMLAHLLENTQVLAHPFVIGELACGNLSNRTEVLALLADLPKVATATDEEVLFFIEQHQLMGRGVGYIDAHLLSSTFLAGPAKIWTRDKRLAALAVELGKAYQ</sequence>
<dbReference type="InterPro" id="IPR029060">
    <property type="entry name" value="PIN-like_dom_sf"/>
</dbReference>
<dbReference type="RefSeq" id="WP_117957678.1">
    <property type="nucleotide sequence ID" value="NZ_QRAN01000049.1"/>
</dbReference>
<evidence type="ECO:0000313" key="2">
    <source>
        <dbReference type="EMBL" id="RLQ20157.1"/>
    </source>
</evidence>
<organism evidence="2 3">
    <name type="scientific">Seongchinamella sediminis</name>
    <dbReference type="NCBI Taxonomy" id="2283635"/>
    <lineage>
        <taxon>Bacteria</taxon>
        <taxon>Pseudomonadati</taxon>
        <taxon>Pseudomonadota</taxon>
        <taxon>Gammaproteobacteria</taxon>
        <taxon>Cellvibrionales</taxon>
        <taxon>Halieaceae</taxon>
        <taxon>Seongchinamella</taxon>
    </lineage>
</organism>
<dbReference type="AlphaFoldDB" id="A0A3L7DR80"/>
<proteinExistence type="predicted"/>
<comment type="caution">
    <text evidence="2">The sequence shown here is derived from an EMBL/GenBank/DDBJ whole genome shotgun (WGS) entry which is preliminary data.</text>
</comment>
<dbReference type="OrthoDB" id="329172at2"/>
<gene>
    <name evidence="2" type="ORF">DWB85_19205</name>
</gene>
<name>A0A3L7DR80_9GAMM</name>
<protein>
    <submittedName>
        <fullName evidence="2">PIN domain-containing protein</fullName>
    </submittedName>
</protein>